<organism evidence="1">
    <name type="scientific">Arundo donax</name>
    <name type="common">Giant reed</name>
    <name type="synonym">Donax arundinaceus</name>
    <dbReference type="NCBI Taxonomy" id="35708"/>
    <lineage>
        <taxon>Eukaryota</taxon>
        <taxon>Viridiplantae</taxon>
        <taxon>Streptophyta</taxon>
        <taxon>Embryophyta</taxon>
        <taxon>Tracheophyta</taxon>
        <taxon>Spermatophyta</taxon>
        <taxon>Magnoliopsida</taxon>
        <taxon>Liliopsida</taxon>
        <taxon>Poales</taxon>
        <taxon>Poaceae</taxon>
        <taxon>PACMAD clade</taxon>
        <taxon>Arundinoideae</taxon>
        <taxon>Arundineae</taxon>
        <taxon>Arundo</taxon>
    </lineage>
</organism>
<accession>A0A0A9B1B5</accession>
<reference evidence="1" key="2">
    <citation type="journal article" date="2015" name="Data Brief">
        <title>Shoot transcriptome of the giant reed, Arundo donax.</title>
        <authorList>
            <person name="Barrero R.A."/>
            <person name="Guerrero F.D."/>
            <person name="Moolhuijzen P."/>
            <person name="Goolsby J.A."/>
            <person name="Tidwell J."/>
            <person name="Bellgard S.E."/>
            <person name="Bellgard M.I."/>
        </authorList>
    </citation>
    <scope>NUCLEOTIDE SEQUENCE</scope>
    <source>
        <tissue evidence="1">Shoot tissue taken approximately 20 cm above the soil surface</tissue>
    </source>
</reference>
<evidence type="ECO:0000313" key="1">
    <source>
        <dbReference type="EMBL" id="JAD55948.1"/>
    </source>
</evidence>
<sequence length="95" mass="10844">MFIIHVMPPHVYITTIHENCNRVIMFGTSAFTKLYLDLSSSLLRATSNAHIRFFQFEFKKAHNPIVSSQITKMILETCNDSTILHNTLTNNGTSK</sequence>
<protein>
    <submittedName>
        <fullName evidence="1">Uncharacterized protein</fullName>
    </submittedName>
</protein>
<reference evidence="1" key="1">
    <citation type="submission" date="2014-09" db="EMBL/GenBank/DDBJ databases">
        <authorList>
            <person name="Magalhaes I.L.F."/>
            <person name="Oliveira U."/>
            <person name="Santos F.R."/>
            <person name="Vidigal T.H.D.A."/>
            <person name="Brescovit A.D."/>
            <person name="Santos A.J."/>
        </authorList>
    </citation>
    <scope>NUCLEOTIDE SEQUENCE</scope>
    <source>
        <tissue evidence="1">Shoot tissue taken approximately 20 cm above the soil surface</tissue>
    </source>
</reference>
<dbReference type="EMBL" id="GBRH01241947">
    <property type="protein sequence ID" value="JAD55948.1"/>
    <property type="molecule type" value="Transcribed_RNA"/>
</dbReference>
<name>A0A0A9B1B5_ARUDO</name>
<dbReference type="AlphaFoldDB" id="A0A0A9B1B5"/>
<proteinExistence type="predicted"/>